<dbReference type="Gene3D" id="3.40.190.10">
    <property type="entry name" value="Periplasmic binding protein-like II"/>
    <property type="match status" value="2"/>
</dbReference>
<reference evidence="9" key="1">
    <citation type="submission" date="2016-07" db="EMBL/GenBank/DDBJ databases">
        <authorList>
            <person name="Florea S."/>
            <person name="Webb J.S."/>
            <person name="Jaromczyk J."/>
            <person name="Schardl C.L."/>
        </authorList>
    </citation>
    <scope>NUCLEOTIDE SEQUENCE [LARGE SCALE GENOMIC DNA]</scope>
    <source>
        <strain evidence="9">CY1</strain>
    </source>
</reference>
<dbReference type="OrthoDB" id="9798191at2"/>
<keyword evidence="2 7" id="KW-0732">Signal</keyword>
<dbReference type="STRING" id="1469647.BC351_37260"/>
<evidence type="ECO:0000256" key="5">
    <source>
        <dbReference type="ARBA" id="ARBA00023288"/>
    </source>
</evidence>
<dbReference type="PROSITE" id="PS51257">
    <property type="entry name" value="PROKAR_LIPOPROTEIN"/>
    <property type="match status" value="1"/>
</dbReference>
<feature type="region of interest" description="Disordered" evidence="6">
    <location>
        <begin position="24"/>
        <end position="43"/>
    </location>
</feature>
<sequence length="436" mass="47891">MKKTVSWMALSVLLVSVTLTGCSTGSSNQASPTSSSTAASTESGAKKSQKVTIKIAGFNKEEGRKTYLEMLKEKFPNYDIQYQFIDNKQYSNVVTTYLASGEGPDILEGGDAKWAAAGYLEDLTSQPFVSKYYETGLKPFTVGGKVYSIPLQSWFEGIWYNKDLFVKAGIQPPKTFDDWMKAHDALRAAGIKPQAMGAKSWEPMMKQSIGVALNDFYSKPENKNFDEEFGKGSKKLFDNWKDAFTKWDQTVQKKNLTPDMLGIDYDQAQDEFATGKAAMWESGPWAYDGLMKKNPNLNLGMFPIPGSAQGSGWLIGGPGSAWSVNKNSKHKAEVMKILDLTSTNEAQTALIKDNFGTSFLKGADNSGLPKQYADSADAFKEGHVYVPWGNWGVLSGDGVITEIGKLLQDHLSGAKSIDDVLKNVDKKADELRNAIK</sequence>
<comment type="caution">
    <text evidence="8">The sequence shown here is derived from an EMBL/GenBank/DDBJ whole genome shotgun (WGS) entry which is preliminary data.</text>
</comment>
<dbReference type="AlphaFoldDB" id="A0A1V4HBA3"/>
<name>A0A1V4HBA3_9BACL</name>
<evidence type="ECO:0000256" key="1">
    <source>
        <dbReference type="ARBA" id="ARBA00022475"/>
    </source>
</evidence>
<evidence type="ECO:0000313" key="9">
    <source>
        <dbReference type="Proteomes" id="UP000190626"/>
    </source>
</evidence>
<dbReference type="Proteomes" id="UP000190626">
    <property type="component" value="Unassembled WGS sequence"/>
</dbReference>
<evidence type="ECO:0008006" key="10">
    <source>
        <dbReference type="Google" id="ProtNLM"/>
    </source>
</evidence>
<keyword evidence="4" id="KW-0564">Palmitate</keyword>
<dbReference type="SUPFAM" id="SSF53850">
    <property type="entry name" value="Periplasmic binding protein-like II"/>
    <property type="match status" value="1"/>
</dbReference>
<dbReference type="RefSeq" id="WP_079418417.1">
    <property type="nucleotide sequence ID" value="NZ_MBTG01000039.1"/>
</dbReference>
<dbReference type="EMBL" id="MBTG01000039">
    <property type="protein sequence ID" value="OPH49327.1"/>
    <property type="molecule type" value="Genomic_DNA"/>
</dbReference>
<organism evidence="8 9">
    <name type="scientific">Paenibacillus ferrarius</name>
    <dbReference type="NCBI Taxonomy" id="1469647"/>
    <lineage>
        <taxon>Bacteria</taxon>
        <taxon>Bacillati</taxon>
        <taxon>Bacillota</taxon>
        <taxon>Bacilli</taxon>
        <taxon>Bacillales</taxon>
        <taxon>Paenibacillaceae</taxon>
        <taxon>Paenibacillus</taxon>
    </lineage>
</organism>
<keyword evidence="5" id="KW-0449">Lipoprotein</keyword>
<evidence type="ECO:0000256" key="4">
    <source>
        <dbReference type="ARBA" id="ARBA00023139"/>
    </source>
</evidence>
<dbReference type="InterPro" id="IPR050490">
    <property type="entry name" value="Bact_solute-bd_prot1"/>
</dbReference>
<feature type="chain" id="PRO_5038622901" description="Sugar ABC transporter substrate-binding protein" evidence="7">
    <location>
        <begin position="22"/>
        <end position="436"/>
    </location>
</feature>
<protein>
    <recommendedName>
        <fullName evidence="10">Sugar ABC transporter substrate-binding protein</fullName>
    </recommendedName>
</protein>
<evidence type="ECO:0000256" key="6">
    <source>
        <dbReference type="SAM" id="MobiDB-lite"/>
    </source>
</evidence>
<dbReference type="PANTHER" id="PTHR43649">
    <property type="entry name" value="ARABINOSE-BINDING PROTEIN-RELATED"/>
    <property type="match status" value="1"/>
</dbReference>
<keyword evidence="3" id="KW-0472">Membrane</keyword>
<feature type="signal peptide" evidence="7">
    <location>
        <begin position="1"/>
        <end position="21"/>
    </location>
</feature>
<dbReference type="InterPro" id="IPR006059">
    <property type="entry name" value="SBP"/>
</dbReference>
<accession>A0A1V4HBA3</accession>
<evidence type="ECO:0000256" key="7">
    <source>
        <dbReference type="SAM" id="SignalP"/>
    </source>
</evidence>
<dbReference type="Pfam" id="PF01547">
    <property type="entry name" value="SBP_bac_1"/>
    <property type="match status" value="1"/>
</dbReference>
<keyword evidence="9" id="KW-1185">Reference proteome</keyword>
<evidence type="ECO:0000256" key="2">
    <source>
        <dbReference type="ARBA" id="ARBA00022729"/>
    </source>
</evidence>
<dbReference type="PANTHER" id="PTHR43649:SF33">
    <property type="entry name" value="POLYGALACTURONAN_RHAMNOGALACTURONAN-BINDING PROTEIN YTCQ"/>
    <property type="match status" value="1"/>
</dbReference>
<evidence type="ECO:0000256" key="3">
    <source>
        <dbReference type="ARBA" id="ARBA00023136"/>
    </source>
</evidence>
<gene>
    <name evidence="8" type="ORF">BC351_37260</name>
</gene>
<keyword evidence="1" id="KW-1003">Cell membrane</keyword>
<proteinExistence type="predicted"/>
<evidence type="ECO:0000313" key="8">
    <source>
        <dbReference type="EMBL" id="OPH49327.1"/>
    </source>
</evidence>